<dbReference type="InterPro" id="IPR028098">
    <property type="entry name" value="Glyco_trans_4-like_N"/>
</dbReference>
<gene>
    <name evidence="3" type="ORF">JBF11_02455</name>
</gene>
<evidence type="ECO:0000256" key="1">
    <source>
        <dbReference type="ARBA" id="ARBA00022679"/>
    </source>
</evidence>
<reference evidence="3" key="1">
    <citation type="submission" date="2020-12" db="EMBL/GenBank/DDBJ databases">
        <title>Taurinivorans muris gen. nov., sp. nov., fundamental and realized metabolic niche of a ubiquitous sulfidogenic bacterium in the murine intestine.</title>
        <authorList>
            <person name="Ye H."/>
            <person name="Hanson B.T."/>
            <person name="Loy A."/>
        </authorList>
    </citation>
    <scope>NUCLEOTIDE SEQUENCE</scope>
    <source>
        <strain evidence="3">LT0009</strain>
    </source>
</reference>
<evidence type="ECO:0000313" key="3">
    <source>
        <dbReference type="EMBL" id="UWX06198.1"/>
    </source>
</evidence>
<name>A0ABY5Y1Z5_9BACT</name>
<dbReference type="Gene3D" id="3.40.50.2000">
    <property type="entry name" value="Glycogen Phosphorylase B"/>
    <property type="match status" value="2"/>
</dbReference>
<organism evidence="3 4">
    <name type="scientific">Taurinivorans muris</name>
    <dbReference type="NCBI Taxonomy" id="2787751"/>
    <lineage>
        <taxon>Bacteria</taxon>
        <taxon>Pseudomonadati</taxon>
        <taxon>Thermodesulfobacteriota</taxon>
        <taxon>Desulfovibrionia</taxon>
        <taxon>Desulfovibrionales</taxon>
        <taxon>Desulfovibrionaceae</taxon>
        <taxon>Taurinivorans</taxon>
    </lineage>
</organism>
<dbReference type="PANTHER" id="PTHR46401:SF2">
    <property type="entry name" value="GLYCOSYLTRANSFERASE WBBK-RELATED"/>
    <property type="match status" value="1"/>
</dbReference>
<accession>A0ABY5Y1Z5</accession>
<sequence length="377" mass="43289">MRTIQIINCKWYNATFWYALYLTKILNEHGHESILVTIPNSLGIQKLEELGIDYTELPLNSFSPADIYASYRGFSKLCREFRPDIVNCHRGEAFYLFSFLKKVYGYKLIRTRGDQRKPSENFINKFLHNSVADAIITTNSDMSEYFHKNLHVPENKIHTILGGVETKKFFPQKENQNAFKTRYGFKEDDVLLGIIGRLDAIKGFHETILAFHKAAGQSESACKNLHLLVAGLDCDFTIEDLKDFCKEHGISQEHIHFYSYLADMNAFMNMLDVGVVASLGSETIARVAFELIACHTPIIGSRIGVMPDILENEYLFNAGQISEMTGLFIKCLDKGYRERLLRSCLNNFYGKNTETALYGWSLEDFYQKTIQVYSQLF</sequence>
<dbReference type="SUPFAM" id="SSF53756">
    <property type="entry name" value="UDP-Glycosyltransferase/glycogen phosphorylase"/>
    <property type="match status" value="1"/>
</dbReference>
<protein>
    <submittedName>
        <fullName evidence="3">Glycosyltransferase family 4 protein</fullName>
    </submittedName>
</protein>
<dbReference type="RefSeq" id="WP_334315800.1">
    <property type="nucleotide sequence ID" value="NZ_CP065938.1"/>
</dbReference>
<dbReference type="PANTHER" id="PTHR46401">
    <property type="entry name" value="GLYCOSYLTRANSFERASE WBBK-RELATED"/>
    <property type="match status" value="1"/>
</dbReference>
<dbReference type="Pfam" id="PF13439">
    <property type="entry name" value="Glyco_transf_4"/>
    <property type="match status" value="1"/>
</dbReference>
<dbReference type="Pfam" id="PF13692">
    <property type="entry name" value="Glyco_trans_1_4"/>
    <property type="match status" value="1"/>
</dbReference>
<dbReference type="Proteomes" id="UP001058120">
    <property type="component" value="Chromosome"/>
</dbReference>
<feature type="domain" description="Glycosyltransferase subfamily 4-like N-terminal" evidence="2">
    <location>
        <begin position="18"/>
        <end position="167"/>
    </location>
</feature>
<evidence type="ECO:0000259" key="2">
    <source>
        <dbReference type="Pfam" id="PF13439"/>
    </source>
</evidence>
<keyword evidence="1" id="KW-0808">Transferase</keyword>
<proteinExistence type="predicted"/>
<dbReference type="EMBL" id="CP065938">
    <property type="protein sequence ID" value="UWX06198.1"/>
    <property type="molecule type" value="Genomic_DNA"/>
</dbReference>
<dbReference type="CDD" id="cd03801">
    <property type="entry name" value="GT4_PimA-like"/>
    <property type="match status" value="1"/>
</dbReference>
<evidence type="ECO:0000313" key="4">
    <source>
        <dbReference type="Proteomes" id="UP001058120"/>
    </source>
</evidence>
<keyword evidence="4" id="KW-1185">Reference proteome</keyword>